<evidence type="ECO:0000313" key="2">
    <source>
        <dbReference type="Proteomes" id="UP001433508"/>
    </source>
</evidence>
<reference evidence="2" key="1">
    <citation type="journal article" date="2024" name="Front. Bioeng. Biotechnol.">
        <title>Genome-scale model development and genomic sequencing of the oleaginous clade Lipomyces.</title>
        <authorList>
            <person name="Czajka J.J."/>
            <person name="Han Y."/>
            <person name="Kim J."/>
            <person name="Mondo S.J."/>
            <person name="Hofstad B.A."/>
            <person name="Robles A."/>
            <person name="Haridas S."/>
            <person name="Riley R."/>
            <person name="LaButti K."/>
            <person name="Pangilinan J."/>
            <person name="Andreopoulos W."/>
            <person name="Lipzen A."/>
            <person name="Yan J."/>
            <person name="Wang M."/>
            <person name="Ng V."/>
            <person name="Grigoriev I.V."/>
            <person name="Spatafora J.W."/>
            <person name="Magnuson J.K."/>
            <person name="Baker S.E."/>
            <person name="Pomraning K.R."/>
        </authorList>
    </citation>
    <scope>NUCLEOTIDE SEQUENCE [LARGE SCALE GENOMIC DNA]</scope>
    <source>
        <strain evidence="2">CBS 7786</strain>
    </source>
</reference>
<comment type="caution">
    <text evidence="1">The sequence shown here is derived from an EMBL/GenBank/DDBJ whole genome shotgun (WGS) entry which is preliminary data.</text>
</comment>
<protein>
    <submittedName>
        <fullName evidence="1">Uncharacterized protein</fullName>
    </submittedName>
</protein>
<dbReference type="Proteomes" id="UP001433508">
    <property type="component" value="Unassembled WGS sequence"/>
</dbReference>
<accession>A0ACC3T1Y9</accession>
<sequence length="463" mass="49508">MSRHYFALDYSSTAQHQHQHQFEPEMLLFASSTPSPSDYASFVDQFSLTASPATMSPTAAYSSSPFDTITAAAAAAAPTSSFQPLDNPIESSPGLASISSIASFNPRMFVSSSMLDDTNNSHDGGMARSAPAFTEFQFRPQSSSISTTSEPSPSSSSAQSPPPPPPPYAAVSIPASASLSSSSGGRLNPKRPPQARRPNLTSSRSAPAVAQCLTAAPVAAAVGPTKNAAGKFQCNECSRSYLHAKHLKRHMLRHTGDRPYKCSLCSDSFCRSDILKRHFEKCQHRRANAAKAAAAAGVGRVVAENSAAAADNDNDNDNDNDSNSTRSPEPACDECVRAGLRCGREDGHVCLRCGQLGSPCSVAGRLVDEPLNNNLTPSPPRPAPATAPGPQLQLQHQHEYFPKPQIDDESTTGVFTVSTEFQHPLVQPHSNMYDFNLLSYYPDMVEAPPVPQVHVQSPMQFYA</sequence>
<evidence type="ECO:0000313" key="1">
    <source>
        <dbReference type="EMBL" id="KAK9237887.1"/>
    </source>
</evidence>
<name>A0ACC3T1Y9_LIPKO</name>
<proteinExistence type="predicted"/>
<gene>
    <name evidence="1" type="ORF">V1525DRAFT_388072</name>
</gene>
<organism evidence="1 2">
    <name type="scientific">Lipomyces kononenkoae</name>
    <name type="common">Yeast</name>
    <dbReference type="NCBI Taxonomy" id="34357"/>
    <lineage>
        <taxon>Eukaryota</taxon>
        <taxon>Fungi</taxon>
        <taxon>Dikarya</taxon>
        <taxon>Ascomycota</taxon>
        <taxon>Saccharomycotina</taxon>
        <taxon>Lipomycetes</taxon>
        <taxon>Lipomycetales</taxon>
        <taxon>Lipomycetaceae</taxon>
        <taxon>Lipomyces</taxon>
    </lineage>
</organism>
<keyword evidence="2" id="KW-1185">Reference proteome</keyword>
<dbReference type="EMBL" id="MU971363">
    <property type="protein sequence ID" value="KAK9237887.1"/>
    <property type="molecule type" value="Genomic_DNA"/>
</dbReference>